<dbReference type="InterPro" id="IPR001810">
    <property type="entry name" value="F-box_dom"/>
</dbReference>
<reference evidence="3" key="1">
    <citation type="submission" date="2022-07" db="EMBL/GenBank/DDBJ databases">
        <title>Genome Sequence of Physisporinus lineatus.</title>
        <authorList>
            <person name="Buettner E."/>
        </authorList>
    </citation>
    <scope>NUCLEOTIDE SEQUENCE</scope>
    <source>
        <strain evidence="3">VT162</strain>
    </source>
</reference>
<feature type="compositionally biased region" description="Polar residues" evidence="1">
    <location>
        <begin position="266"/>
        <end position="276"/>
    </location>
</feature>
<organism evidence="3 4">
    <name type="scientific">Meripilus lineatus</name>
    <dbReference type="NCBI Taxonomy" id="2056292"/>
    <lineage>
        <taxon>Eukaryota</taxon>
        <taxon>Fungi</taxon>
        <taxon>Dikarya</taxon>
        <taxon>Basidiomycota</taxon>
        <taxon>Agaricomycotina</taxon>
        <taxon>Agaricomycetes</taxon>
        <taxon>Polyporales</taxon>
        <taxon>Meripilaceae</taxon>
        <taxon>Meripilus</taxon>
    </lineage>
</organism>
<name>A0AAD5YEG6_9APHY</name>
<proteinExistence type="predicted"/>
<evidence type="ECO:0000259" key="2">
    <source>
        <dbReference type="PROSITE" id="PS50181"/>
    </source>
</evidence>
<feature type="region of interest" description="Disordered" evidence="1">
    <location>
        <begin position="251"/>
        <end position="276"/>
    </location>
</feature>
<dbReference type="Proteomes" id="UP001212997">
    <property type="component" value="Unassembled WGS sequence"/>
</dbReference>
<dbReference type="EMBL" id="JANAWD010000201">
    <property type="protein sequence ID" value="KAJ3484105.1"/>
    <property type="molecule type" value="Genomic_DNA"/>
</dbReference>
<feature type="domain" description="F-box" evidence="2">
    <location>
        <begin position="16"/>
        <end position="64"/>
    </location>
</feature>
<evidence type="ECO:0000256" key="1">
    <source>
        <dbReference type="SAM" id="MobiDB-lite"/>
    </source>
</evidence>
<dbReference type="SUPFAM" id="SSF81383">
    <property type="entry name" value="F-box domain"/>
    <property type="match status" value="1"/>
</dbReference>
<protein>
    <recommendedName>
        <fullName evidence="2">F-box domain-containing protein</fullName>
    </recommendedName>
</protein>
<evidence type="ECO:0000313" key="4">
    <source>
        <dbReference type="Proteomes" id="UP001212997"/>
    </source>
</evidence>
<gene>
    <name evidence="3" type="ORF">NLI96_g5852</name>
</gene>
<dbReference type="PROSITE" id="PS50181">
    <property type="entry name" value="FBOX"/>
    <property type="match status" value="1"/>
</dbReference>
<dbReference type="AlphaFoldDB" id="A0AAD5YEG6"/>
<sequence>MYSVLQVSPRISSQRMGGFDKLPVELIADILGELDLGSLIVVSYLSKRLLAIASEPSLNPWRTPIRRNLHATEDTSYDPHLKNLSVRRSVPRQNWVEILSIAKAHWLLYEATIPNLKATEWEECFKRRFLPGWQKWKKEGSWKEVFMKMLHRSEHRTHSSCTADEAWTKYVILNRNGSANELEASSRTFNPMQIFNEHKLQSNLAHLETHIRLVVEFADVRIIALGVLHKPRSSFILNRNARIFLHPPGVEKDESEREAEADEWQSARSSVGSDFSQTIAEPAPATRTYGDVRQVYRRLVHPLPTPVHCNYPFYTPSGEDKRWFGFGEDEEGGKQWVGGLMITAQLVGPRTKEPFTEGPRLQDLDLVNGPNRVQFASFNFNDLEAIAPWLELTKKIEGPGLGN</sequence>
<accession>A0AAD5YEG6</accession>
<dbReference type="InterPro" id="IPR036047">
    <property type="entry name" value="F-box-like_dom_sf"/>
</dbReference>
<evidence type="ECO:0000313" key="3">
    <source>
        <dbReference type="EMBL" id="KAJ3484105.1"/>
    </source>
</evidence>
<comment type="caution">
    <text evidence="3">The sequence shown here is derived from an EMBL/GenBank/DDBJ whole genome shotgun (WGS) entry which is preliminary data.</text>
</comment>
<keyword evidence="4" id="KW-1185">Reference proteome</keyword>